<dbReference type="InterPro" id="IPR049900">
    <property type="entry name" value="PKS_mFAS_DH"/>
</dbReference>
<dbReference type="Gene3D" id="3.40.50.720">
    <property type="entry name" value="NAD(P)-binding Rossmann-like Domain"/>
    <property type="match status" value="2"/>
</dbReference>
<dbReference type="PROSITE" id="PS52019">
    <property type="entry name" value="PKS_MFAS_DH"/>
    <property type="match status" value="1"/>
</dbReference>
<evidence type="ECO:0000256" key="2">
    <source>
        <dbReference type="ARBA" id="ARBA00022553"/>
    </source>
</evidence>
<dbReference type="InterPro" id="IPR009081">
    <property type="entry name" value="PP-bd_ACP"/>
</dbReference>
<feature type="active site" description="Proton donor; for dehydratase activity" evidence="8">
    <location>
        <position position="1149"/>
    </location>
</feature>
<dbReference type="InterPro" id="IPR020841">
    <property type="entry name" value="PKS_Beta-ketoAc_synthase_dom"/>
</dbReference>
<feature type="domain" description="Carrier" evidence="9">
    <location>
        <begin position="2357"/>
        <end position="2439"/>
    </location>
</feature>
<dbReference type="PANTHER" id="PTHR43775:SF29">
    <property type="entry name" value="ASPERFURANONE POLYKETIDE SYNTHASE AFOG-RELATED"/>
    <property type="match status" value="1"/>
</dbReference>
<dbReference type="InterPro" id="IPR014031">
    <property type="entry name" value="Ketoacyl_synth_C"/>
</dbReference>
<organism evidence="12 13">
    <name type="scientific">Aspergillus cavernicola</name>
    <dbReference type="NCBI Taxonomy" id="176166"/>
    <lineage>
        <taxon>Eukaryota</taxon>
        <taxon>Fungi</taxon>
        <taxon>Dikarya</taxon>
        <taxon>Ascomycota</taxon>
        <taxon>Pezizomycotina</taxon>
        <taxon>Eurotiomycetes</taxon>
        <taxon>Eurotiomycetidae</taxon>
        <taxon>Eurotiales</taxon>
        <taxon>Aspergillaceae</taxon>
        <taxon>Aspergillus</taxon>
        <taxon>Aspergillus subgen. Nidulantes</taxon>
    </lineage>
</organism>
<dbReference type="InterPro" id="IPR016036">
    <property type="entry name" value="Malonyl_transacylase_ACP-bd"/>
</dbReference>
<dbReference type="Pfam" id="PF13602">
    <property type="entry name" value="ADH_zinc_N_2"/>
    <property type="match status" value="1"/>
</dbReference>
<feature type="active site" description="Proton acceptor; for dehydratase activity" evidence="8">
    <location>
        <position position="971"/>
    </location>
</feature>
<dbReference type="Pfam" id="PF16197">
    <property type="entry name" value="KAsynt_C_assoc"/>
    <property type="match status" value="1"/>
</dbReference>
<evidence type="ECO:0000256" key="6">
    <source>
        <dbReference type="ARBA" id="ARBA00023268"/>
    </source>
</evidence>
<dbReference type="CDD" id="cd05195">
    <property type="entry name" value="enoyl_red"/>
    <property type="match status" value="1"/>
</dbReference>
<dbReference type="Gene3D" id="3.40.47.10">
    <property type="match status" value="1"/>
</dbReference>
<dbReference type="SMART" id="SM00822">
    <property type="entry name" value="PKS_KR"/>
    <property type="match status" value="1"/>
</dbReference>
<keyword evidence="2" id="KW-0597">Phosphoprotein</keyword>
<dbReference type="SMART" id="SM00829">
    <property type="entry name" value="PKS_ER"/>
    <property type="match status" value="1"/>
</dbReference>
<dbReference type="InterPro" id="IPR020843">
    <property type="entry name" value="ER"/>
</dbReference>
<dbReference type="InterPro" id="IPR014043">
    <property type="entry name" value="Acyl_transferase_dom"/>
</dbReference>
<evidence type="ECO:0000256" key="8">
    <source>
        <dbReference type="PROSITE-ProRule" id="PRU01363"/>
    </source>
</evidence>
<feature type="domain" description="PKS/mFAS DH" evidence="11">
    <location>
        <begin position="939"/>
        <end position="1240"/>
    </location>
</feature>
<dbReference type="SUPFAM" id="SSF53901">
    <property type="entry name" value="Thiolase-like"/>
    <property type="match status" value="1"/>
</dbReference>
<dbReference type="Pfam" id="PF00109">
    <property type="entry name" value="ketoacyl-synt"/>
    <property type="match status" value="1"/>
</dbReference>
<keyword evidence="3" id="KW-0808">Transferase</keyword>
<proteinExistence type="predicted"/>
<dbReference type="SUPFAM" id="SSF55048">
    <property type="entry name" value="Probable ACP-binding domain of malonyl-CoA ACP transacylase"/>
    <property type="match status" value="1"/>
</dbReference>
<dbReference type="CDD" id="cd00833">
    <property type="entry name" value="PKS"/>
    <property type="match status" value="1"/>
</dbReference>
<dbReference type="Pfam" id="PF23297">
    <property type="entry name" value="ACP_SdgA_C"/>
    <property type="match status" value="1"/>
</dbReference>
<dbReference type="Gene3D" id="1.10.1200.10">
    <property type="entry name" value="ACP-like"/>
    <property type="match status" value="1"/>
</dbReference>
<dbReference type="SUPFAM" id="SSF47336">
    <property type="entry name" value="ACP-like"/>
    <property type="match status" value="1"/>
</dbReference>
<evidence type="ECO:0000256" key="1">
    <source>
        <dbReference type="ARBA" id="ARBA00022450"/>
    </source>
</evidence>
<dbReference type="InterPro" id="IPR016035">
    <property type="entry name" value="Acyl_Trfase/lysoPLipase"/>
</dbReference>
<feature type="domain" description="Ketosynthase family 3 (KS3)" evidence="10">
    <location>
        <begin position="6"/>
        <end position="431"/>
    </location>
</feature>
<dbReference type="InterPro" id="IPR020807">
    <property type="entry name" value="PKS_DH"/>
</dbReference>
<dbReference type="InterPro" id="IPR006162">
    <property type="entry name" value="Ppantetheine_attach_site"/>
</dbReference>
<keyword evidence="7" id="KW-0012">Acyltransferase</keyword>
<dbReference type="Proteomes" id="UP001610335">
    <property type="component" value="Unassembled WGS sequence"/>
</dbReference>
<reference evidence="12 13" key="1">
    <citation type="submission" date="2024-07" db="EMBL/GenBank/DDBJ databases">
        <title>Section-level genome sequencing and comparative genomics of Aspergillus sections Usti and Cavernicolus.</title>
        <authorList>
            <consortium name="Lawrence Berkeley National Laboratory"/>
            <person name="Nybo J.L."/>
            <person name="Vesth T.C."/>
            <person name="Theobald S."/>
            <person name="Frisvad J.C."/>
            <person name="Larsen T.O."/>
            <person name="Kjaerboelling I."/>
            <person name="Rothschild-Mancinelli K."/>
            <person name="Lyhne E.K."/>
            <person name="Kogle M.E."/>
            <person name="Barry K."/>
            <person name="Clum A."/>
            <person name="Na H."/>
            <person name="Ledsgaard L."/>
            <person name="Lin J."/>
            <person name="Lipzen A."/>
            <person name="Kuo A."/>
            <person name="Riley R."/>
            <person name="Mondo S."/>
            <person name="LaButti K."/>
            <person name="Haridas S."/>
            <person name="Pangalinan J."/>
            <person name="Salamov A.A."/>
            <person name="Simmons B.A."/>
            <person name="Magnuson J.K."/>
            <person name="Chen J."/>
            <person name="Drula E."/>
            <person name="Henrissat B."/>
            <person name="Wiebenga A."/>
            <person name="Lubbers R.J."/>
            <person name="Gomes A.C."/>
            <person name="Makela M.R."/>
            <person name="Stajich J."/>
            <person name="Grigoriev I.V."/>
            <person name="Mortensen U.H."/>
            <person name="De vries R.P."/>
            <person name="Baker S.E."/>
            <person name="Andersen M.R."/>
        </authorList>
    </citation>
    <scope>NUCLEOTIDE SEQUENCE [LARGE SCALE GENOMIC DNA]</scope>
    <source>
        <strain evidence="12 13">CBS 600.67</strain>
    </source>
</reference>
<dbReference type="InterPro" id="IPR014030">
    <property type="entry name" value="Ketoacyl_synth_N"/>
</dbReference>
<dbReference type="SUPFAM" id="SSF53335">
    <property type="entry name" value="S-adenosyl-L-methionine-dependent methyltransferases"/>
    <property type="match status" value="1"/>
</dbReference>
<gene>
    <name evidence="12" type="ORF">BDW59DRAFT_164238</name>
</gene>
<dbReference type="PANTHER" id="PTHR43775">
    <property type="entry name" value="FATTY ACID SYNTHASE"/>
    <property type="match status" value="1"/>
</dbReference>
<evidence type="ECO:0000256" key="7">
    <source>
        <dbReference type="ARBA" id="ARBA00023315"/>
    </source>
</evidence>
<evidence type="ECO:0008006" key="14">
    <source>
        <dbReference type="Google" id="ProtNLM"/>
    </source>
</evidence>
<evidence type="ECO:0000313" key="13">
    <source>
        <dbReference type="Proteomes" id="UP001610335"/>
    </source>
</evidence>
<keyword evidence="6" id="KW-0511">Multifunctional enzyme</keyword>
<dbReference type="Pfam" id="PF14765">
    <property type="entry name" value="PS-DH"/>
    <property type="match status" value="1"/>
</dbReference>
<evidence type="ECO:0000256" key="3">
    <source>
        <dbReference type="ARBA" id="ARBA00022679"/>
    </source>
</evidence>
<keyword evidence="1" id="KW-0596">Phosphopantetheine</keyword>
<dbReference type="Pfam" id="PF08240">
    <property type="entry name" value="ADH_N"/>
    <property type="match status" value="1"/>
</dbReference>
<dbReference type="Gene3D" id="3.90.180.10">
    <property type="entry name" value="Medium-chain alcohol dehydrogenases, catalytic domain"/>
    <property type="match status" value="1"/>
</dbReference>
<dbReference type="InterPro" id="IPR050091">
    <property type="entry name" value="PKS_NRPS_Biosynth_Enz"/>
</dbReference>
<protein>
    <recommendedName>
        <fullName evidence="14">Polyketide synthase</fullName>
    </recommendedName>
</protein>
<feature type="region of interest" description="N-terminal hotdog fold" evidence="8">
    <location>
        <begin position="939"/>
        <end position="1076"/>
    </location>
</feature>
<dbReference type="InterPro" id="IPR013154">
    <property type="entry name" value="ADH-like_N"/>
</dbReference>
<dbReference type="Pfam" id="PF02801">
    <property type="entry name" value="Ketoacyl-synt_C"/>
    <property type="match status" value="1"/>
</dbReference>
<keyword evidence="5" id="KW-0560">Oxidoreductase</keyword>
<dbReference type="InterPro" id="IPR036736">
    <property type="entry name" value="ACP-like_sf"/>
</dbReference>
<dbReference type="EMBL" id="JBFXLS010000064">
    <property type="protein sequence ID" value="KAL2821358.1"/>
    <property type="molecule type" value="Genomic_DNA"/>
</dbReference>
<dbReference type="PROSITE" id="PS50075">
    <property type="entry name" value="CARRIER"/>
    <property type="match status" value="1"/>
</dbReference>
<dbReference type="Pfam" id="PF08659">
    <property type="entry name" value="KR"/>
    <property type="match status" value="1"/>
</dbReference>
<dbReference type="InterPro" id="IPR049552">
    <property type="entry name" value="PKS_DH_N"/>
</dbReference>
<dbReference type="Pfam" id="PF00698">
    <property type="entry name" value="Acyl_transf_1"/>
    <property type="match status" value="1"/>
</dbReference>
<dbReference type="InterPro" id="IPR036291">
    <property type="entry name" value="NAD(P)-bd_dom_sf"/>
</dbReference>
<keyword evidence="4" id="KW-0521">NADP</keyword>
<dbReference type="InterPro" id="IPR001227">
    <property type="entry name" value="Ac_transferase_dom_sf"/>
</dbReference>
<dbReference type="SMART" id="SM00823">
    <property type="entry name" value="PKS_PP"/>
    <property type="match status" value="1"/>
</dbReference>
<name>A0ABR4I0T4_9EURO</name>
<dbReference type="SMART" id="SM00826">
    <property type="entry name" value="PKS_DH"/>
    <property type="match status" value="1"/>
</dbReference>
<evidence type="ECO:0000313" key="12">
    <source>
        <dbReference type="EMBL" id="KAL2821358.1"/>
    </source>
</evidence>
<dbReference type="PROSITE" id="PS00012">
    <property type="entry name" value="PHOSPHOPANTETHEINE"/>
    <property type="match status" value="1"/>
</dbReference>
<dbReference type="Pfam" id="PF23114">
    <property type="entry name" value="NAD-bd_HRPKS_sdrA"/>
    <property type="match status" value="1"/>
</dbReference>
<dbReference type="SUPFAM" id="SSF51735">
    <property type="entry name" value="NAD(P)-binding Rossmann-fold domains"/>
    <property type="match status" value="2"/>
</dbReference>
<sequence>MEPSKSVPIAIVGMSFRFPGDVNNQQKLWELCAERRSAWSEIPKGRFNGDGFLHPSREHLGTFNAKGGHFLAEDVAAFDAPFFSLTADIAKSMDPQLRLLLETVFEAFEHAGLPIEKVAGTKTAVFAGTCFRDYHDMAMRDLDTLPKYYLSGNMLTMTANRVSHFFDLRGPSVSLDTACSTSLTALHLACQALRAGEAETAVIAGSNLILHPGTMIGLSTAGLLGQDGKSYSFDDRAEGYGRGEGVAGIIIRPLADAMKNGDPICAVIRETAINQDGKTLTITSPSQEAQEQMVRECYERAGLNPIYTPYVEAHGTGTIAGDTIELKALGSTLGAGRPADKPLLVGSIKSNIGHLEATSGMAAIVKAVQMLQHGQIPPQALLKTLNPQIDFEHLHIKIPTELQEWPADQLRRVSINNFGAGGANAHVIMEDVSYHRNVDTKKHPGLQVEEGYVLMWSANDERGARKAVQDFASNFDQMVTSEWKLSDLAYTLCQRRSVFSWRIAVPASSLYELKTAVSNYTGRPVQAPAAGPPRLGFIFTGQGSQWFAMGRGLRERYPIFSQSLDDADRHLRTLGAPWSLEEELSRDEQSSKVNEASLSFPLTVIIQLAIVRLLSSWGVTPNAVTGHSSGEIAAAYAAGALNFNQAITVAYLRGKLTHEFVNQSQLRGGMIALSVGKEEAKQYMCDQPSKKSVVACVNSPSSVTISGDLPAIEEIEAQAAQNHVFARRLVVAAAYHSHHMELLAEDYLTALDRNMGEALQDEPSGVLFSSPVTGDFLDASKVSGNPAHWVRNMTQCVLFEDCLRAMLIGNSIPEPGRRALNDVNVDMLIEIGPHGALKGPVHQTLKSLGEALAGKIPYASCLTRGQDACQSIQSLAGWLYCHGYPVSLEDVNFPRDSSGSPTHRPKVIQGLTPYPWNHSVKYWHQSMVDKDTVHRDSGHELLGSRVQGLSPDHFIWRNIIRETNLPWLREHLVQSGILFPGAGLMIMAIEAMRQISSVQNKPSASGFQLHDVDLFNALIVPYTAEGSEVQLSVHRPTSRLLDVKGSHREFSISSRSSQGKWIGHCTGNVAPAYSDNRSWIGTSEVPSSIISSPLSTARFYQYLQRVGPTLGPAFQLVTNLMAGEGHAVATVTVPDDASDKFWAHPATLDACFHSAYAAVPEDRLLRMGISIPTSVRSLQVCTTVSVVAGDMLTIVSFLKEIDEQGFEMSLTVYSKDDHERYPVLKAEGLYFRSLGADAAADIPAIERNVCLQALCRPDVSLLSSPALRDYLIACRPGPKMVNEWKNHEKKMQLVMSNPPFLSADEEALKAVGVYQSHDPFYTEYIARTQWLHDIRSYVRLYSHKNPNAHVLEINNGNGLSSTAVIQGLKQDDGPALWVQQYDITEKSMGQLNEMRNTLPAYNNQIRYRTLDIDQDPCAQGFEQDSYDMVIISNMMPLLSSLEHCLRNTRKLIKPGGKLLLLNPEHSRSFFCHGCGSLSSIETDWAASLFSAGFSGFDIALHHPDGSGEEIYSTILTTALDTQVRDVGRSAVTLIVSKESSPPHPWLQQLARSLQLNLHLSEVSITQFGCTECIEGKHCIFLADLNEPILPDISSMDFGAFKDMLKQARGILWISRAGLIDGGLPEGALHLGLLRTLRMEDLSKRYIALDLDPMQEVWTAISVNSIIDVFKSTLEDYGSDCRDFEFFERKGQVHVPRLMIDPDNSNMINPFSQPQLDEHRQPFHFQGPCLRLKVQKPGHLNSLEFINADEENIDFAKELMEIEPRAFGLNFRDVMVAMGQMENKTMGFECAGIVTHVSEEASQRNFRVGDRVCALLPFGHWTNRVQVPWTGVAHIPDDMSFKMAASIPMAFATAYHALINVAHLAPNETVLIHAGAGGVGQAAIIIAQYIGARIFATVGSKQKVEFLTNTYGIPPENIFSSRDKSFMDYVLEKTNGKGVDVVLNSLAGDLLKASWDCIGMFGRFVELGKRDLQLNKYLEMRHFSRSVMYTAIDIVQLGIHKGKEVTGMLERIVELLRTKTIISRIPIATYGLGDLEHAFRLMSSGKHTGKIVITAEESDLVPMAQVNPTKQLQLNGSHLIVGGLTGIGREIAKWLATKGAKYLILMSRNAETSDSKHFQAELLQATGTRALLLSGDVANMADVQRGLTECERQSFPPIKGVIQAAAVLQDAMFDNMTHEQWEKAIRPKLHGTRNLHECFQSPQDLDYFIMLSSVTAIVGSLGQANYTAGGTYQDVLALTRQSQGLPATSIDLGSVLSAGIAARTKGIHERLERSGYCAHEIREVLSLVASAIDCQQPKRAQIITGLAQWTLPGDIPWRHESRFFELGLKPNDDPSSSQRSTLRSTTAPLKDRLKGLSASESDKILSLLVEAIGARLAEMFSLSESEIDPETPLSRYGVDSLVAVELRNWMMANIVSTVSIFDLTQSVSLVDLAKRVGDKLG</sequence>
<comment type="caution">
    <text evidence="12">The sequence shown here is derived from an EMBL/GenBank/DDBJ whole genome shotgun (WGS) entry which is preliminary data.</text>
</comment>
<dbReference type="InterPro" id="IPR029063">
    <property type="entry name" value="SAM-dependent_MTases_sf"/>
</dbReference>
<dbReference type="SMART" id="SM00825">
    <property type="entry name" value="PKS_KS"/>
    <property type="match status" value="1"/>
</dbReference>
<feature type="region of interest" description="C-terminal hotdog fold" evidence="8">
    <location>
        <begin position="1090"/>
        <end position="1240"/>
    </location>
</feature>
<accession>A0ABR4I0T4</accession>
<dbReference type="InterPro" id="IPR013968">
    <property type="entry name" value="PKS_KR"/>
</dbReference>
<dbReference type="SUPFAM" id="SSF50129">
    <property type="entry name" value="GroES-like"/>
    <property type="match status" value="1"/>
</dbReference>
<dbReference type="InterPro" id="IPR057326">
    <property type="entry name" value="KR_dom"/>
</dbReference>
<dbReference type="Gene3D" id="3.30.70.3290">
    <property type="match status" value="1"/>
</dbReference>
<dbReference type="InterPro" id="IPR020806">
    <property type="entry name" value="PKS_PP-bd"/>
</dbReference>
<keyword evidence="13" id="KW-1185">Reference proteome</keyword>
<evidence type="ECO:0000259" key="9">
    <source>
        <dbReference type="PROSITE" id="PS50075"/>
    </source>
</evidence>
<dbReference type="PROSITE" id="PS00606">
    <property type="entry name" value="KS3_1"/>
    <property type="match status" value="1"/>
</dbReference>
<dbReference type="SUPFAM" id="SSF52151">
    <property type="entry name" value="FabD/lysophospholipase-like"/>
    <property type="match status" value="1"/>
</dbReference>
<dbReference type="Gene3D" id="3.40.366.10">
    <property type="entry name" value="Malonyl-Coenzyme A Acyl Carrier Protein, domain 2"/>
    <property type="match status" value="1"/>
</dbReference>
<dbReference type="Pfam" id="PF21089">
    <property type="entry name" value="PKS_DH_N"/>
    <property type="match status" value="1"/>
</dbReference>
<evidence type="ECO:0000256" key="4">
    <source>
        <dbReference type="ARBA" id="ARBA00022857"/>
    </source>
</evidence>
<dbReference type="SMART" id="SM00827">
    <property type="entry name" value="PKS_AT"/>
    <property type="match status" value="1"/>
</dbReference>
<dbReference type="InterPro" id="IPR056501">
    <property type="entry name" value="NAD-bd_HRPKS_sdrA"/>
</dbReference>
<dbReference type="PROSITE" id="PS52004">
    <property type="entry name" value="KS3_2"/>
    <property type="match status" value="1"/>
</dbReference>
<dbReference type="InterPro" id="IPR016039">
    <property type="entry name" value="Thiolase-like"/>
</dbReference>
<dbReference type="InterPro" id="IPR042104">
    <property type="entry name" value="PKS_dehydratase_sf"/>
</dbReference>
<dbReference type="InterPro" id="IPR032821">
    <property type="entry name" value="PKS_assoc"/>
</dbReference>
<dbReference type="Gene3D" id="3.10.129.110">
    <property type="entry name" value="Polyketide synthase dehydratase"/>
    <property type="match status" value="1"/>
</dbReference>
<dbReference type="InterPro" id="IPR049551">
    <property type="entry name" value="PKS_DH_C"/>
</dbReference>
<evidence type="ECO:0000259" key="10">
    <source>
        <dbReference type="PROSITE" id="PS52004"/>
    </source>
</evidence>
<dbReference type="Gene3D" id="3.40.50.150">
    <property type="entry name" value="Vaccinia Virus protein VP39"/>
    <property type="match status" value="1"/>
</dbReference>
<evidence type="ECO:0000256" key="5">
    <source>
        <dbReference type="ARBA" id="ARBA00023002"/>
    </source>
</evidence>
<evidence type="ECO:0000259" key="11">
    <source>
        <dbReference type="PROSITE" id="PS52019"/>
    </source>
</evidence>
<dbReference type="InterPro" id="IPR011032">
    <property type="entry name" value="GroES-like_sf"/>
</dbReference>
<dbReference type="InterPro" id="IPR018201">
    <property type="entry name" value="Ketoacyl_synth_AS"/>
</dbReference>